<organism evidence="3 4">
    <name type="scientific">Paramicrobacterium chengjingii</name>
    <dbReference type="NCBI Taxonomy" id="2769067"/>
    <lineage>
        <taxon>Bacteria</taxon>
        <taxon>Bacillati</taxon>
        <taxon>Actinomycetota</taxon>
        <taxon>Actinomycetes</taxon>
        <taxon>Micrococcales</taxon>
        <taxon>Microbacteriaceae</taxon>
        <taxon>Paramicrobacterium</taxon>
    </lineage>
</organism>
<proteinExistence type="inferred from homology"/>
<dbReference type="PANTHER" id="PTHR42928:SF5">
    <property type="entry name" value="BLR1237 PROTEIN"/>
    <property type="match status" value="1"/>
</dbReference>
<comment type="similarity">
    <text evidence="1">Belongs to the UPF0065 (bug) family.</text>
</comment>
<evidence type="ECO:0000313" key="4">
    <source>
        <dbReference type="Proteomes" id="UP000662814"/>
    </source>
</evidence>
<sequence>MTKRFTRTLAAVALGASAAMAMTACSGPSQTHSDESAGLPSSIELVVPFAAGGGTDTWARFVAPYLEKKIEGNPKIVVENQPGGESITGTNKFVTSGSTDGSQLLVTSGSTYIPALLNRSEVKYDFTKLVPVVVNGTGGAVYVSSSTGIKQASDLAGFDKTLSYGGISATGNDLVTLLAMDVLDIDIDATFGFEGRGPARLALERGEVNLDYQTTSAFVSQVQPMIDDGKATALFSFGVPEDGEIVRDPALPDLPTLEEVYENINGEAPSGEAYDAYRAFLSAGYFYQKGIWVNEGTDPAVVDALRAAAKELSTDEEFIAKSKDALGGYPLVSGDEAQEDLTKTFDVSEAVRNYTLDLLKNSYDVTVDTK</sequence>
<evidence type="ECO:0000256" key="1">
    <source>
        <dbReference type="ARBA" id="ARBA00006987"/>
    </source>
</evidence>
<name>A0ABX6YI27_9MICO</name>
<dbReference type="Gene3D" id="3.40.190.150">
    <property type="entry name" value="Bordetella uptake gene, domain 1"/>
    <property type="match status" value="1"/>
</dbReference>
<evidence type="ECO:0008006" key="5">
    <source>
        <dbReference type="Google" id="ProtNLM"/>
    </source>
</evidence>
<dbReference type="PROSITE" id="PS51257">
    <property type="entry name" value="PROKAR_LIPOPROTEIN"/>
    <property type="match status" value="1"/>
</dbReference>
<dbReference type="InterPro" id="IPR005064">
    <property type="entry name" value="BUG"/>
</dbReference>
<keyword evidence="4" id="KW-1185">Reference proteome</keyword>
<dbReference type="RefSeq" id="WP_166986528.1">
    <property type="nucleotide sequence ID" value="NZ_CP061169.1"/>
</dbReference>
<accession>A0ABX6YI27</accession>
<protein>
    <recommendedName>
        <fullName evidence="5">Tripartite-type tricarboxylate transporter, receptor component TctC</fullName>
    </recommendedName>
</protein>
<evidence type="ECO:0000256" key="2">
    <source>
        <dbReference type="SAM" id="SignalP"/>
    </source>
</evidence>
<dbReference type="EMBL" id="CP061169">
    <property type="protein sequence ID" value="QPZ38421.1"/>
    <property type="molecule type" value="Genomic_DNA"/>
</dbReference>
<keyword evidence="2" id="KW-0732">Signal</keyword>
<feature type="signal peptide" evidence="2">
    <location>
        <begin position="1"/>
        <end position="21"/>
    </location>
</feature>
<dbReference type="Proteomes" id="UP000662814">
    <property type="component" value="Chromosome"/>
</dbReference>
<feature type="chain" id="PRO_5045933813" description="Tripartite-type tricarboxylate transporter, receptor component TctC" evidence="2">
    <location>
        <begin position="22"/>
        <end position="370"/>
    </location>
</feature>
<gene>
    <name evidence="3" type="ORF">HCR76_16825</name>
</gene>
<evidence type="ECO:0000313" key="3">
    <source>
        <dbReference type="EMBL" id="QPZ38421.1"/>
    </source>
</evidence>
<dbReference type="InterPro" id="IPR042100">
    <property type="entry name" value="Bug_dom1"/>
</dbReference>
<dbReference type="Gene3D" id="3.40.190.10">
    <property type="entry name" value="Periplasmic binding protein-like II"/>
    <property type="match status" value="1"/>
</dbReference>
<dbReference type="PANTHER" id="PTHR42928">
    <property type="entry name" value="TRICARBOXYLATE-BINDING PROTEIN"/>
    <property type="match status" value="1"/>
</dbReference>
<reference evidence="3 4" key="1">
    <citation type="submission" date="2020-12" db="EMBL/GenBank/DDBJ databases">
        <title>Microbacterium sp. HY060.</title>
        <authorList>
            <person name="Zhou J."/>
        </authorList>
    </citation>
    <scope>NUCLEOTIDE SEQUENCE [LARGE SCALE GENOMIC DNA]</scope>
    <source>
        <strain evidence="3 4">HY60</strain>
    </source>
</reference>